<proteinExistence type="inferred from homology"/>
<dbReference type="PANTHER" id="PTHR24291:SF189">
    <property type="entry name" value="CYTOCHROME P450 4C3-RELATED"/>
    <property type="match status" value="1"/>
</dbReference>
<evidence type="ECO:0000256" key="7">
    <source>
        <dbReference type="ARBA" id="ARBA00022824"/>
    </source>
</evidence>
<dbReference type="GO" id="GO:0020037">
    <property type="term" value="F:heme binding"/>
    <property type="evidence" value="ECO:0007669"/>
    <property type="project" value="InterPro"/>
</dbReference>
<organism evidence="13">
    <name type="scientific">Lygus hesperus</name>
    <name type="common">Western plant bug</name>
    <dbReference type="NCBI Taxonomy" id="30085"/>
    <lineage>
        <taxon>Eukaryota</taxon>
        <taxon>Metazoa</taxon>
        <taxon>Ecdysozoa</taxon>
        <taxon>Arthropoda</taxon>
        <taxon>Hexapoda</taxon>
        <taxon>Insecta</taxon>
        <taxon>Pterygota</taxon>
        <taxon>Neoptera</taxon>
        <taxon>Paraneoptera</taxon>
        <taxon>Hemiptera</taxon>
        <taxon>Heteroptera</taxon>
        <taxon>Panheteroptera</taxon>
        <taxon>Cimicomorpha</taxon>
        <taxon>Miridae</taxon>
        <taxon>Mirini</taxon>
        <taxon>Lygus</taxon>
    </lineage>
</organism>
<sequence length="293" mass="33538">GPGGIRWPVIGDGLRFAFVKDLKDMWDVFMKLAEARQDMISVYLGSKLTIMVQEPNLLKKIIQTNKCLHKDEDFYRGFSEMTDGVFSTTNLERWAHLRQPLDRILHPKHMDTYKTILAERAEVACDSVQRICDKGVFDVLDVIKYYMMESTLAIFGDPNVHQAEDTAKLIEFLERVMRCCLLRIANPFYKIEWIFQASTLGKEARATKDLGRPILSKMIDDSLKKMENRGYTEDGQDFEPQSYIEAAIRTGFIENASDEKTIFSFADLLIAGYETTGVATASTILFLAMHPEY</sequence>
<keyword evidence="6" id="KW-0479">Metal-binding</keyword>
<dbReference type="InterPro" id="IPR001128">
    <property type="entry name" value="Cyt_P450"/>
</dbReference>
<dbReference type="AlphaFoldDB" id="A0A0A9YBV3"/>
<protein>
    <submittedName>
        <fullName evidence="13">Putative cytochrome P450 313b1</fullName>
    </submittedName>
</protein>
<reference evidence="13" key="1">
    <citation type="journal article" date="2014" name="PLoS ONE">
        <title>Transcriptome-Based Identification of ABC Transporters in the Western Tarnished Plant Bug Lygus hesperus.</title>
        <authorList>
            <person name="Hull J.J."/>
            <person name="Chaney K."/>
            <person name="Geib S.M."/>
            <person name="Fabrick J.A."/>
            <person name="Brent C.S."/>
            <person name="Walsh D."/>
            <person name="Lavine L.C."/>
        </authorList>
    </citation>
    <scope>NUCLEOTIDE SEQUENCE</scope>
</reference>
<evidence type="ECO:0000256" key="9">
    <source>
        <dbReference type="ARBA" id="ARBA00023002"/>
    </source>
</evidence>
<comment type="similarity">
    <text evidence="4">Belongs to the cytochrome P450 family.</text>
</comment>
<keyword evidence="11" id="KW-0503">Monooxygenase</keyword>
<dbReference type="Pfam" id="PF00067">
    <property type="entry name" value="p450"/>
    <property type="match status" value="1"/>
</dbReference>
<evidence type="ECO:0000256" key="6">
    <source>
        <dbReference type="ARBA" id="ARBA00022723"/>
    </source>
</evidence>
<evidence type="ECO:0000256" key="2">
    <source>
        <dbReference type="ARBA" id="ARBA00004174"/>
    </source>
</evidence>
<dbReference type="GO" id="GO:0005506">
    <property type="term" value="F:iron ion binding"/>
    <property type="evidence" value="ECO:0007669"/>
    <property type="project" value="InterPro"/>
</dbReference>
<reference evidence="13" key="2">
    <citation type="submission" date="2014-07" db="EMBL/GenBank/DDBJ databases">
        <authorList>
            <person name="Hull J."/>
        </authorList>
    </citation>
    <scope>NUCLEOTIDE SEQUENCE</scope>
</reference>
<feature type="non-terminal residue" evidence="13">
    <location>
        <position position="293"/>
    </location>
</feature>
<keyword evidence="10" id="KW-0408">Iron</keyword>
<dbReference type="EMBL" id="GBHO01015026">
    <property type="protein sequence ID" value="JAG28578.1"/>
    <property type="molecule type" value="Transcribed_RNA"/>
</dbReference>
<dbReference type="Gene3D" id="1.10.630.10">
    <property type="entry name" value="Cytochrome P450"/>
    <property type="match status" value="1"/>
</dbReference>
<feature type="non-terminal residue" evidence="13">
    <location>
        <position position="1"/>
    </location>
</feature>
<evidence type="ECO:0000256" key="5">
    <source>
        <dbReference type="ARBA" id="ARBA00022617"/>
    </source>
</evidence>
<dbReference type="GO" id="GO:0005789">
    <property type="term" value="C:endoplasmic reticulum membrane"/>
    <property type="evidence" value="ECO:0007669"/>
    <property type="project" value="UniProtKB-SubCell"/>
</dbReference>
<dbReference type="InterPro" id="IPR036396">
    <property type="entry name" value="Cyt_P450_sf"/>
</dbReference>
<evidence type="ECO:0000256" key="1">
    <source>
        <dbReference type="ARBA" id="ARBA00001971"/>
    </source>
</evidence>
<evidence type="ECO:0000256" key="3">
    <source>
        <dbReference type="ARBA" id="ARBA00004406"/>
    </source>
</evidence>
<comment type="cofactor">
    <cofactor evidence="1">
        <name>heme</name>
        <dbReference type="ChEBI" id="CHEBI:30413"/>
    </cofactor>
</comment>
<evidence type="ECO:0000256" key="11">
    <source>
        <dbReference type="ARBA" id="ARBA00023033"/>
    </source>
</evidence>
<evidence type="ECO:0000313" key="13">
    <source>
        <dbReference type="EMBL" id="JAG28578.1"/>
    </source>
</evidence>
<keyword evidence="8" id="KW-0492">Microsome</keyword>
<comment type="subcellular location">
    <subcellularLocation>
        <location evidence="3">Endoplasmic reticulum membrane</location>
        <topology evidence="3">Peripheral membrane protein</topology>
    </subcellularLocation>
    <subcellularLocation>
        <location evidence="2">Microsome membrane</location>
        <topology evidence="2">Peripheral membrane protein</topology>
    </subcellularLocation>
</comment>
<dbReference type="PANTHER" id="PTHR24291">
    <property type="entry name" value="CYTOCHROME P450 FAMILY 4"/>
    <property type="match status" value="1"/>
</dbReference>
<dbReference type="SUPFAM" id="SSF48264">
    <property type="entry name" value="Cytochrome P450"/>
    <property type="match status" value="1"/>
</dbReference>
<evidence type="ECO:0000256" key="4">
    <source>
        <dbReference type="ARBA" id="ARBA00010617"/>
    </source>
</evidence>
<keyword evidence="5" id="KW-0349">Heme</keyword>
<dbReference type="InterPro" id="IPR050196">
    <property type="entry name" value="Cytochrome_P450_Monoox"/>
</dbReference>
<keyword evidence="9" id="KW-0560">Oxidoreductase</keyword>
<evidence type="ECO:0000256" key="12">
    <source>
        <dbReference type="ARBA" id="ARBA00023136"/>
    </source>
</evidence>
<keyword evidence="12" id="KW-0472">Membrane</keyword>
<keyword evidence="7" id="KW-0256">Endoplasmic reticulum</keyword>
<evidence type="ECO:0000256" key="8">
    <source>
        <dbReference type="ARBA" id="ARBA00022848"/>
    </source>
</evidence>
<name>A0A0A9YBV3_LYGHE</name>
<dbReference type="GO" id="GO:0016705">
    <property type="term" value="F:oxidoreductase activity, acting on paired donors, with incorporation or reduction of molecular oxygen"/>
    <property type="evidence" value="ECO:0007669"/>
    <property type="project" value="InterPro"/>
</dbReference>
<accession>A0A0A9YBV3</accession>
<gene>
    <name evidence="13" type="primary">Cyp313b1_1</name>
    <name evidence="13" type="ORF">CM83_15500</name>
</gene>
<dbReference type="GO" id="GO:0004497">
    <property type="term" value="F:monooxygenase activity"/>
    <property type="evidence" value="ECO:0007669"/>
    <property type="project" value="UniProtKB-KW"/>
</dbReference>
<evidence type="ECO:0000256" key="10">
    <source>
        <dbReference type="ARBA" id="ARBA00023004"/>
    </source>
</evidence>